<dbReference type="Proteomes" id="UP000694300">
    <property type="component" value="Unassembled WGS sequence"/>
</dbReference>
<organism evidence="3 4">
    <name type="scientific">Pseudonocardia oceani</name>
    <dbReference type="NCBI Taxonomy" id="2792013"/>
    <lineage>
        <taxon>Bacteria</taxon>
        <taxon>Bacillati</taxon>
        <taxon>Actinomycetota</taxon>
        <taxon>Actinomycetes</taxon>
        <taxon>Pseudonocardiales</taxon>
        <taxon>Pseudonocardiaceae</taxon>
        <taxon>Pseudonocardia</taxon>
    </lineage>
</organism>
<dbReference type="Pfam" id="PF07884">
    <property type="entry name" value="VKOR"/>
    <property type="match status" value="1"/>
</dbReference>
<gene>
    <name evidence="3" type="ORF">I4I82_02665</name>
</gene>
<dbReference type="InterPro" id="IPR041714">
    <property type="entry name" value="VKOR_Actinobacteria"/>
</dbReference>
<dbReference type="PANTHER" id="PTHR34573">
    <property type="entry name" value="VKC DOMAIN-CONTAINING PROTEIN"/>
    <property type="match status" value="1"/>
</dbReference>
<sequence>MSLLGTQPRSTPTAPQGTSVVERAIGWVLLVGGAIGAVAAFALILDRISLLEDPEFVPACSIDPVLSCGSIMASPQSEVFGFPNPLIGVLTFPIVATLGAVVVGGAALPRWVWLGLQIGATAGVLFVHWLIAQSLYVIGALCPYCMAVWIVTIAVFWYTTLHTLRGSQGRQRWFARVAEYHGAVLTGWLVVIGALVVVRFWPYWSGLSG</sequence>
<keyword evidence="4" id="KW-1185">Reference proteome</keyword>
<comment type="caution">
    <text evidence="3">The sequence shown here is derived from an EMBL/GenBank/DDBJ whole genome shotgun (WGS) entry which is preliminary data.</text>
</comment>
<evidence type="ECO:0000256" key="1">
    <source>
        <dbReference type="SAM" id="Phobius"/>
    </source>
</evidence>
<dbReference type="EMBL" id="JADQDF010000001">
    <property type="protein sequence ID" value="MBW0126593.1"/>
    <property type="molecule type" value="Genomic_DNA"/>
</dbReference>
<keyword evidence="1" id="KW-1133">Transmembrane helix</keyword>
<keyword evidence="1" id="KW-0812">Transmembrane</keyword>
<accession>A0ABS6U2Z0</accession>
<evidence type="ECO:0000259" key="2">
    <source>
        <dbReference type="SMART" id="SM00756"/>
    </source>
</evidence>
<dbReference type="PANTHER" id="PTHR34573:SF1">
    <property type="entry name" value="VITAMIN K EPOXIDE REDUCTASE DOMAIN-CONTAINING PROTEIN"/>
    <property type="match status" value="1"/>
</dbReference>
<reference evidence="3 4" key="1">
    <citation type="submission" date="2020-11" db="EMBL/GenBank/DDBJ databases">
        <title>Pseudonocardia abyssalis sp. nov. and Pseudonocardia oceani sp. nov., description and phylogenomic analysis of two novel actinomycetes isolated from the deep Southern Ocean.</title>
        <authorList>
            <person name="Parra J."/>
        </authorList>
    </citation>
    <scope>NUCLEOTIDE SEQUENCE [LARGE SCALE GENOMIC DNA]</scope>
    <source>
        <strain evidence="4">KRD185</strain>
    </source>
</reference>
<dbReference type="RefSeq" id="WP_218595119.1">
    <property type="nucleotide sequence ID" value="NZ_JADQDE010000018.1"/>
</dbReference>
<feature type="transmembrane region" description="Helical" evidence="1">
    <location>
        <begin position="24"/>
        <end position="44"/>
    </location>
</feature>
<dbReference type="SMART" id="SM00756">
    <property type="entry name" value="VKc"/>
    <property type="match status" value="1"/>
</dbReference>
<dbReference type="CDD" id="cd12922">
    <property type="entry name" value="VKOR_5"/>
    <property type="match status" value="1"/>
</dbReference>
<evidence type="ECO:0000313" key="4">
    <source>
        <dbReference type="Proteomes" id="UP000694300"/>
    </source>
</evidence>
<proteinExistence type="predicted"/>
<keyword evidence="1" id="KW-0472">Membrane</keyword>
<feature type="transmembrane region" description="Helical" evidence="1">
    <location>
        <begin position="180"/>
        <end position="201"/>
    </location>
</feature>
<feature type="transmembrane region" description="Helical" evidence="1">
    <location>
        <begin position="111"/>
        <end position="131"/>
    </location>
</feature>
<feature type="domain" description="Vitamin K epoxide reductase" evidence="2">
    <location>
        <begin position="22"/>
        <end position="163"/>
    </location>
</feature>
<evidence type="ECO:0000313" key="3">
    <source>
        <dbReference type="EMBL" id="MBW0126593.1"/>
    </source>
</evidence>
<dbReference type="InterPro" id="IPR012932">
    <property type="entry name" value="VKOR"/>
</dbReference>
<feature type="transmembrane region" description="Helical" evidence="1">
    <location>
        <begin position="86"/>
        <end position="104"/>
    </location>
</feature>
<name>A0ABS6U2Z0_9PSEU</name>
<feature type="transmembrane region" description="Helical" evidence="1">
    <location>
        <begin position="137"/>
        <end position="159"/>
    </location>
</feature>
<protein>
    <submittedName>
        <fullName evidence="3">Vitamin K epoxide reductase family protein</fullName>
    </submittedName>
</protein>